<name>A0A9R0R863_TRITD</name>
<sequence>MVSRLFLDISEQLEWSYLTSSNVVLKYFEQACPLPYAGTRHLLFPMGTKNAKTLMIRANVSSGFKIEPSALPADLDNAYKNEKAYQRLDISGPTVNPFVFSCTARAR</sequence>
<protein>
    <submittedName>
        <fullName evidence="1">Uncharacterized protein</fullName>
    </submittedName>
</protein>
<reference evidence="1 2" key="1">
    <citation type="submission" date="2017-09" db="EMBL/GenBank/DDBJ databases">
        <authorList>
            <consortium name="International Durum Wheat Genome Sequencing Consortium (IDWGSC)"/>
            <person name="Milanesi L."/>
        </authorList>
    </citation>
    <scope>NUCLEOTIDE SEQUENCE [LARGE SCALE GENOMIC DNA]</scope>
    <source>
        <strain evidence="2">cv. Svevo</strain>
    </source>
</reference>
<evidence type="ECO:0000313" key="1">
    <source>
        <dbReference type="EMBL" id="VAH55688.1"/>
    </source>
</evidence>
<gene>
    <name evidence="1" type="ORF">TRITD_3Av1G003160</name>
</gene>
<organism evidence="1 2">
    <name type="scientific">Triticum turgidum subsp. durum</name>
    <name type="common">Durum wheat</name>
    <name type="synonym">Triticum durum</name>
    <dbReference type="NCBI Taxonomy" id="4567"/>
    <lineage>
        <taxon>Eukaryota</taxon>
        <taxon>Viridiplantae</taxon>
        <taxon>Streptophyta</taxon>
        <taxon>Embryophyta</taxon>
        <taxon>Tracheophyta</taxon>
        <taxon>Spermatophyta</taxon>
        <taxon>Magnoliopsida</taxon>
        <taxon>Liliopsida</taxon>
        <taxon>Poales</taxon>
        <taxon>Poaceae</taxon>
        <taxon>BOP clade</taxon>
        <taxon>Pooideae</taxon>
        <taxon>Triticodae</taxon>
        <taxon>Triticeae</taxon>
        <taxon>Triticinae</taxon>
        <taxon>Triticum</taxon>
    </lineage>
</organism>
<dbReference type="Proteomes" id="UP000324705">
    <property type="component" value="Chromosome 3A"/>
</dbReference>
<proteinExistence type="predicted"/>
<dbReference type="AlphaFoldDB" id="A0A9R0R863"/>
<accession>A0A9R0R863</accession>
<dbReference type="EMBL" id="LT934115">
    <property type="protein sequence ID" value="VAH55688.1"/>
    <property type="molecule type" value="Genomic_DNA"/>
</dbReference>
<dbReference type="Gramene" id="TRITD3Av1G003160.1">
    <property type="protein sequence ID" value="TRITD3Av1G003160.1"/>
    <property type="gene ID" value="TRITD3Av1G003160"/>
</dbReference>
<evidence type="ECO:0000313" key="2">
    <source>
        <dbReference type="Proteomes" id="UP000324705"/>
    </source>
</evidence>
<keyword evidence="2" id="KW-1185">Reference proteome</keyword>